<evidence type="ECO:0000256" key="1">
    <source>
        <dbReference type="ARBA" id="ARBA00022737"/>
    </source>
</evidence>
<organism evidence="5 6">
    <name type="scientific">Planktomarina temperata RCA23</name>
    <dbReference type="NCBI Taxonomy" id="666509"/>
    <lineage>
        <taxon>Bacteria</taxon>
        <taxon>Pseudomonadati</taxon>
        <taxon>Pseudomonadota</taxon>
        <taxon>Alphaproteobacteria</taxon>
        <taxon>Rhodobacterales</taxon>
        <taxon>Paracoccaceae</taxon>
        <taxon>Planktomarina</taxon>
    </lineage>
</organism>
<feature type="repeat" description="TPR" evidence="3">
    <location>
        <begin position="307"/>
        <end position="340"/>
    </location>
</feature>
<dbReference type="AlphaFoldDB" id="A0AAN0RH18"/>
<dbReference type="Pfam" id="PF00515">
    <property type="entry name" value="TPR_1"/>
    <property type="match status" value="1"/>
</dbReference>
<dbReference type="InterPro" id="IPR011990">
    <property type="entry name" value="TPR-like_helical_dom_sf"/>
</dbReference>
<sequence length="754" mass="85096">MAELTIDQALQQAIEAHKAGRVQEADRLYTAILKAQPKHPDANHNMGVLAVGVGKVQEALPFLKTALEANPATAQFWLSYIDALIKLDQLTDAKAVLDQAKSKGAKGDGFNKLEQRLQDAGQEPLLAKQIASEPQPKQPNILDSLKLDQAISLAKKKAKAGSTEEAKRVYQDILTKFPKNKRASDGMKRSAGKTVGEASKVQDPPQDQLQSLVNLYSQGQLQLALKQAETLVQQFPQSAILFNIQGAVLQGLRQLDASIEAYNKALAIKPDNADAYYNMGNALQEQGKLEEAIEAYNKALSLKPDYAEAYNNMGNALKEQGKLEEAIEAHNKALAIKPDNADAYYNMGNALKEQGKLEEAIEAYNKALSLKPDYAEAYNNMGNALREQGKLEKAIEAYNKALAIKPDYAEAYNNMGNALKDQDKLDEAIEAYNKALVIKPDYAEAAQNLVKLPIGNIDEKTILRLNKKISILSSNIQDQSKRLFFEANLFTHNGEYDEAFKRFVEANNIKANEIASALENLSQKYYQNVKRIQNWSPHSLKWTEPSLKKLFLLGPSRSGKSSLENLLMRIPQIYPMYENINLNTLQESDLGSSKVKSLNMTEMFYHDEKCLLNDGHRFVTSTLPESIFHIDQLLDGFVNSFCVLVKRDQTDVASEIFTREYRKGNFFFYTHLSIQEYLNTYSVIWEEIKRKTPQRTLEIEYEDILLKPHEVLDQISQFTRENLILDNAEQYSTKKRISPFREHYAQKFKSAIYQ</sequence>
<feature type="repeat" description="TPR" evidence="3">
    <location>
        <begin position="341"/>
        <end position="374"/>
    </location>
</feature>
<dbReference type="Gene3D" id="1.25.40.10">
    <property type="entry name" value="Tetratricopeptide repeat domain"/>
    <property type="match status" value="6"/>
</dbReference>
<evidence type="ECO:0000256" key="4">
    <source>
        <dbReference type="SAM" id="MobiDB-lite"/>
    </source>
</evidence>
<dbReference type="PROSITE" id="PS50005">
    <property type="entry name" value="TPR"/>
    <property type="match status" value="7"/>
</dbReference>
<dbReference type="RefSeq" id="WP_052376982.1">
    <property type="nucleotide sequence ID" value="NZ_CP003984.1"/>
</dbReference>
<name>A0AAN0RH18_9RHOB</name>
<dbReference type="InterPro" id="IPR050498">
    <property type="entry name" value="Ycf3"/>
</dbReference>
<dbReference type="Gene3D" id="3.40.50.300">
    <property type="entry name" value="P-loop containing nucleotide triphosphate hydrolases"/>
    <property type="match status" value="1"/>
</dbReference>
<dbReference type="SMART" id="SM00028">
    <property type="entry name" value="TPR"/>
    <property type="match status" value="10"/>
</dbReference>
<dbReference type="EC" id="2.4.1.-" evidence="5"/>
<dbReference type="PANTHER" id="PTHR44858:SF1">
    <property type="entry name" value="UDP-N-ACETYLGLUCOSAMINE--PEPTIDE N-ACETYLGLUCOSAMINYLTRANSFERASE SPINDLY-RELATED"/>
    <property type="match status" value="1"/>
</dbReference>
<dbReference type="Pfam" id="PF13469">
    <property type="entry name" value="Sulfotransfer_3"/>
    <property type="match status" value="1"/>
</dbReference>
<evidence type="ECO:0000256" key="2">
    <source>
        <dbReference type="ARBA" id="ARBA00022803"/>
    </source>
</evidence>
<dbReference type="InterPro" id="IPR019734">
    <property type="entry name" value="TPR_rpt"/>
</dbReference>
<keyword evidence="6" id="KW-1185">Reference proteome</keyword>
<feature type="region of interest" description="Disordered" evidence="4">
    <location>
        <begin position="181"/>
        <end position="204"/>
    </location>
</feature>
<feature type="repeat" description="TPR" evidence="3">
    <location>
        <begin position="375"/>
        <end position="408"/>
    </location>
</feature>
<evidence type="ECO:0000313" key="5">
    <source>
        <dbReference type="EMBL" id="AII85970.1"/>
    </source>
</evidence>
<dbReference type="KEGG" id="ptp:RCA23_c04090"/>
<proteinExistence type="predicted"/>
<keyword evidence="5" id="KW-0328">Glycosyltransferase</keyword>
<dbReference type="PANTHER" id="PTHR44858">
    <property type="entry name" value="TETRATRICOPEPTIDE REPEAT PROTEIN 6"/>
    <property type="match status" value="1"/>
</dbReference>
<feature type="repeat" description="TPR" evidence="3">
    <location>
        <begin position="273"/>
        <end position="306"/>
    </location>
</feature>
<dbReference type="EMBL" id="CP003984">
    <property type="protein sequence ID" value="AII85970.1"/>
    <property type="molecule type" value="Genomic_DNA"/>
</dbReference>
<evidence type="ECO:0000313" key="6">
    <source>
        <dbReference type="Proteomes" id="UP000028680"/>
    </source>
</evidence>
<dbReference type="PROSITE" id="PS50293">
    <property type="entry name" value="TPR_REGION"/>
    <property type="match status" value="5"/>
</dbReference>
<dbReference type="SUPFAM" id="SSF48452">
    <property type="entry name" value="TPR-like"/>
    <property type="match status" value="2"/>
</dbReference>
<evidence type="ECO:0000256" key="3">
    <source>
        <dbReference type="PROSITE-ProRule" id="PRU00339"/>
    </source>
</evidence>
<feature type="repeat" description="TPR" evidence="3">
    <location>
        <begin position="239"/>
        <end position="272"/>
    </location>
</feature>
<dbReference type="Pfam" id="PF13414">
    <property type="entry name" value="TPR_11"/>
    <property type="match status" value="2"/>
</dbReference>
<gene>
    <name evidence="5" type="ORF">RCA23_c04090</name>
</gene>
<dbReference type="Pfam" id="PF14559">
    <property type="entry name" value="TPR_19"/>
    <property type="match status" value="1"/>
</dbReference>
<dbReference type="Pfam" id="PF13432">
    <property type="entry name" value="TPR_16"/>
    <property type="match status" value="1"/>
</dbReference>
<dbReference type="SUPFAM" id="SSF52540">
    <property type="entry name" value="P-loop containing nucleoside triphosphate hydrolases"/>
    <property type="match status" value="1"/>
</dbReference>
<feature type="repeat" description="TPR" evidence="3">
    <location>
        <begin position="40"/>
        <end position="73"/>
    </location>
</feature>
<dbReference type="Proteomes" id="UP000028680">
    <property type="component" value="Chromosome"/>
</dbReference>
<keyword evidence="1" id="KW-0677">Repeat</keyword>
<reference evidence="5 6" key="1">
    <citation type="journal article" date="2014" name="ISME J.">
        <title>Adaptation of an abundant Roseobacter RCA organism to pelagic systems revealed by genomic and transcriptomic analyses.</title>
        <authorList>
            <person name="Voget S."/>
            <person name="Wemheuer B."/>
            <person name="Brinkhoff T."/>
            <person name="Vollmers J."/>
            <person name="Dietrich S."/>
            <person name="Giebel H.A."/>
            <person name="Beardsley C."/>
            <person name="Sardemann C."/>
            <person name="Bakenhus I."/>
            <person name="Billerbeck S."/>
            <person name="Daniel R."/>
            <person name="Simon M."/>
        </authorList>
    </citation>
    <scope>NUCLEOTIDE SEQUENCE [LARGE SCALE GENOMIC DNA]</scope>
    <source>
        <strain evidence="5 6">RCA23</strain>
    </source>
</reference>
<feature type="repeat" description="TPR" evidence="3">
    <location>
        <begin position="409"/>
        <end position="442"/>
    </location>
</feature>
<accession>A0AAN0RH18</accession>
<keyword evidence="5" id="KW-0808">Transferase</keyword>
<keyword evidence="2 3" id="KW-0802">TPR repeat</keyword>
<dbReference type="GO" id="GO:0016757">
    <property type="term" value="F:glycosyltransferase activity"/>
    <property type="evidence" value="ECO:0007669"/>
    <property type="project" value="UniProtKB-KW"/>
</dbReference>
<dbReference type="InterPro" id="IPR027417">
    <property type="entry name" value="P-loop_NTPase"/>
</dbReference>
<protein>
    <submittedName>
        <fullName evidence="5">UDP-N-acetylglucosamine--peptide N-acetylglucosaminyltransferase subunit</fullName>
        <ecNumber evidence="5">2.4.1.-</ecNumber>
    </submittedName>
</protein>